<dbReference type="SMART" id="SM00219">
    <property type="entry name" value="TyrKc"/>
    <property type="match status" value="1"/>
</dbReference>
<evidence type="ECO:0000256" key="3">
    <source>
        <dbReference type="ARBA" id="ARBA00011902"/>
    </source>
</evidence>
<dbReference type="PROSITE" id="PS50011">
    <property type="entry name" value="PROTEIN_KINASE_DOM"/>
    <property type="match status" value="1"/>
</dbReference>
<dbReference type="GO" id="GO:0005886">
    <property type="term" value="C:plasma membrane"/>
    <property type="evidence" value="ECO:0007669"/>
    <property type="project" value="UniProtKB-SubCell"/>
</dbReference>
<feature type="domain" description="Protein kinase" evidence="28">
    <location>
        <begin position="908"/>
        <end position="1181"/>
    </location>
</feature>
<dbReference type="GO" id="GO:0007169">
    <property type="term" value="P:cell surface receptor protein tyrosine kinase signaling pathway"/>
    <property type="evidence" value="ECO:0007669"/>
    <property type="project" value="TreeGrafter"/>
</dbReference>
<keyword evidence="21" id="KW-0393">Immunoglobulin domain</keyword>
<dbReference type="Pfam" id="PF01094">
    <property type="entry name" value="ANF_receptor"/>
    <property type="match status" value="1"/>
</dbReference>
<keyword evidence="11" id="KW-0418">Kinase</keyword>
<dbReference type="InterPro" id="IPR001245">
    <property type="entry name" value="Ser-Thr/Tyr_kinase_cat_dom"/>
</dbReference>
<dbReference type="InterPro" id="IPR008266">
    <property type="entry name" value="Tyr_kinase_AS"/>
</dbReference>
<dbReference type="FunFam" id="1.10.510.10:FF:001227">
    <property type="entry name" value="Tyrosine-protein kinase receptor"/>
    <property type="match status" value="1"/>
</dbReference>
<feature type="binding site" evidence="25">
    <location>
        <position position="940"/>
    </location>
    <ligand>
        <name>ATP</name>
        <dbReference type="ChEBI" id="CHEBI:30616"/>
    </ligand>
</feature>
<comment type="caution">
    <text evidence="29">The sequence shown here is derived from an EMBL/GenBank/DDBJ whole genome shotgun (WGS) entry which is preliminary data.</text>
</comment>
<keyword evidence="7 26" id="KW-0812">Transmembrane</keyword>
<keyword evidence="9" id="KW-0677">Repeat</keyword>
<dbReference type="SUPFAM" id="SSF53822">
    <property type="entry name" value="Periplasmic binding protein-like I"/>
    <property type="match status" value="1"/>
</dbReference>
<feature type="signal peptide" evidence="27">
    <location>
        <begin position="1"/>
        <end position="21"/>
    </location>
</feature>
<dbReference type="InterPro" id="IPR001828">
    <property type="entry name" value="ANF_lig-bd_rcpt"/>
</dbReference>
<reference evidence="29" key="1">
    <citation type="submission" date="2013-04" db="EMBL/GenBank/DDBJ databases">
        <authorList>
            <person name="Qu J."/>
            <person name="Murali S.C."/>
            <person name="Bandaranaike D."/>
            <person name="Bellair M."/>
            <person name="Blankenburg K."/>
            <person name="Chao H."/>
            <person name="Dinh H."/>
            <person name="Doddapaneni H."/>
            <person name="Downs B."/>
            <person name="Dugan-Rocha S."/>
            <person name="Elkadiri S."/>
            <person name="Gnanaolivu R.D."/>
            <person name="Hernandez B."/>
            <person name="Javaid M."/>
            <person name="Jayaseelan J.C."/>
            <person name="Lee S."/>
            <person name="Li M."/>
            <person name="Ming W."/>
            <person name="Munidasa M."/>
            <person name="Muniz J."/>
            <person name="Nguyen L."/>
            <person name="Ongeri F."/>
            <person name="Osuji N."/>
            <person name="Pu L.-L."/>
            <person name="Puazo M."/>
            <person name="Qu C."/>
            <person name="Quiroz J."/>
            <person name="Raj R."/>
            <person name="Weissenberger G."/>
            <person name="Xin Y."/>
            <person name="Zou X."/>
            <person name="Han Y."/>
            <person name="Richards S."/>
            <person name="Worley K."/>
            <person name="Muzny D."/>
            <person name="Gibbs R."/>
        </authorList>
    </citation>
    <scope>NUCLEOTIDE SEQUENCE</scope>
    <source>
        <strain evidence="29">Sampled in the wild</strain>
    </source>
</reference>
<dbReference type="GO" id="GO:0005524">
    <property type="term" value="F:ATP binding"/>
    <property type="evidence" value="ECO:0007669"/>
    <property type="project" value="UniProtKB-UniRule"/>
</dbReference>
<keyword evidence="20" id="KW-0807">Transducer</keyword>
<dbReference type="PANTHER" id="PTHR24416">
    <property type="entry name" value="TYROSINE-PROTEIN KINASE RECEPTOR"/>
    <property type="match status" value="1"/>
</dbReference>
<dbReference type="PROSITE" id="PS00109">
    <property type="entry name" value="PROTEIN_KINASE_TYR"/>
    <property type="match status" value="1"/>
</dbReference>
<keyword evidence="4" id="KW-1003">Cell membrane</keyword>
<evidence type="ECO:0000256" key="16">
    <source>
        <dbReference type="ARBA" id="ARBA00023137"/>
    </source>
</evidence>
<dbReference type="GO" id="GO:0043235">
    <property type="term" value="C:receptor complex"/>
    <property type="evidence" value="ECO:0007669"/>
    <property type="project" value="TreeGrafter"/>
</dbReference>
<dbReference type="Gene3D" id="3.40.50.2300">
    <property type="match status" value="2"/>
</dbReference>
<dbReference type="InterPro" id="IPR017441">
    <property type="entry name" value="Protein_kinase_ATP_BS"/>
</dbReference>
<evidence type="ECO:0000256" key="9">
    <source>
        <dbReference type="ARBA" id="ARBA00022737"/>
    </source>
</evidence>
<dbReference type="PANTHER" id="PTHR24416:SF489">
    <property type="entry name" value="PROTEIN KINASE DOMAIN-CONTAINING PROTEIN"/>
    <property type="match status" value="1"/>
</dbReference>
<comment type="function">
    <text evidence="23">Receptor for basic fibroblast growth factor.</text>
</comment>
<evidence type="ECO:0000256" key="10">
    <source>
        <dbReference type="ARBA" id="ARBA00022741"/>
    </source>
</evidence>
<dbReference type="InterPro" id="IPR020635">
    <property type="entry name" value="Tyr_kinase_cat_dom"/>
</dbReference>
<evidence type="ECO:0000256" key="23">
    <source>
        <dbReference type="ARBA" id="ARBA00056965"/>
    </source>
</evidence>
<dbReference type="Pfam" id="PF07714">
    <property type="entry name" value="PK_Tyr_Ser-Thr"/>
    <property type="match status" value="1"/>
</dbReference>
<evidence type="ECO:0000256" key="5">
    <source>
        <dbReference type="ARBA" id="ARBA00022553"/>
    </source>
</evidence>
<evidence type="ECO:0000256" key="4">
    <source>
        <dbReference type="ARBA" id="ARBA00022475"/>
    </source>
</evidence>
<evidence type="ECO:0000256" key="6">
    <source>
        <dbReference type="ARBA" id="ARBA00022679"/>
    </source>
</evidence>
<keyword evidence="5" id="KW-0597">Phosphoprotein</keyword>
<evidence type="ECO:0000256" key="19">
    <source>
        <dbReference type="ARBA" id="ARBA00023180"/>
    </source>
</evidence>
<evidence type="ECO:0000256" key="24">
    <source>
        <dbReference type="ARBA" id="ARBA00073785"/>
    </source>
</evidence>
<evidence type="ECO:0000256" key="17">
    <source>
        <dbReference type="ARBA" id="ARBA00023157"/>
    </source>
</evidence>
<gene>
    <name evidence="29" type="ORF">J437_LFUL002585</name>
</gene>
<feature type="transmembrane region" description="Helical" evidence="26">
    <location>
        <begin position="843"/>
        <end position="867"/>
    </location>
</feature>
<evidence type="ECO:0000256" key="27">
    <source>
        <dbReference type="SAM" id="SignalP"/>
    </source>
</evidence>
<dbReference type="FunFam" id="3.40.50.2300:FF:000063">
    <property type="entry name" value="Gamma-aminobutyric acid type B receptor subunit"/>
    <property type="match status" value="1"/>
</dbReference>
<comment type="subcellular location">
    <subcellularLocation>
        <location evidence="2">Cell membrane</location>
        <topology evidence="2">Multi-pass membrane protein</topology>
    </subcellularLocation>
    <subcellularLocation>
        <location evidence="1">Membrane</location>
        <topology evidence="1">Single-pass membrane protein</topology>
    </subcellularLocation>
</comment>
<dbReference type="OrthoDB" id="4062651at2759"/>
<evidence type="ECO:0000256" key="8">
    <source>
        <dbReference type="ARBA" id="ARBA00022729"/>
    </source>
</evidence>
<evidence type="ECO:0000256" key="22">
    <source>
        <dbReference type="ARBA" id="ARBA00051243"/>
    </source>
</evidence>
<evidence type="ECO:0000259" key="28">
    <source>
        <dbReference type="PROSITE" id="PS50011"/>
    </source>
</evidence>
<keyword evidence="10 25" id="KW-0547">Nucleotide-binding</keyword>
<keyword evidence="12 25" id="KW-0067">ATP-binding</keyword>
<keyword evidence="8 27" id="KW-0732">Signal</keyword>
<evidence type="ECO:0000256" key="12">
    <source>
        <dbReference type="ARBA" id="ARBA00022840"/>
    </source>
</evidence>
<evidence type="ECO:0000256" key="25">
    <source>
        <dbReference type="PROSITE-ProRule" id="PRU10141"/>
    </source>
</evidence>
<sequence length="1328" mass="148447">MVSHAIPAVILLVALIPSGAPRCLQEVSTKRFFNYEGEVQQIKLEEVLGYPYVEVVEKDDYFAAMDVLSRLSGPDGETKILVPNTTVSLEVWVSPVIDATILTGNGHVEEVGMIAPPGRFYCEERFCINGSYVPPQCQSSPQMPCGFLFAGYPEYTAFVVRQIEELGLYVRVAWVGPNLKELVENLTDIYVHGSGMNPSTPFGQVSERGAQQADADYLTIPDTAHSIAILTWTPGEIVYEIENDLNQLQGGRNKLNENKPSKNKKASSKREYVSIALPPCESVPSFIDVGCKYDLHRLVKVVWSGLKKGASMAYRAIHLVSFSAEEYGDLLMRYGNRQFDGGFKNETELACDWLKSKRNVWRNWIPHSDKQKIPLYIGGVFPMSGTKYTQRGVVIAATMATEAINNNDTVLRDYSLKLHVYDDQCKSDMVMKSFIEYIRLDDFNRFVGILGPACSDTVEPLAGVSRHFKTVVISYSAEGSSFSDRKKYPYFYRTIGENKQYRHVYLKLFKELGWSRVAALTEDGQKYTEYISHLQDLLQANGIHFVSNRKFPRDRAAAAMSQYLLDLKNKNARIIIADIYDDAARSVMCEAYHLKMTAYNGYVWFLPSWLSPLWYDTESYDASISTLVGKNGNDNDTLSSKSEVGREQVRCNKTQMLEAINGHLSITHAYFAPENEMMQEGLSIGAWKKQYAKKCKDNNNVSVSNYAGYAYDAVWTYALALDALIAENQSHVSNLHSEDTAREFVNQINQIDFNGVSGRIRFVGGPSRISVINVMQWLNNSTHLVGSFYPNVSEEKGDVIDGNLILSEQIVWLSGSVPLDGSNPPRVCVLEGLANLLDVSCEVAIVVANVIGFGFVAILIFAAFIVMKRRYDKKVQMQQKYMKSLGLDLLSASNMHSLDKWEIPRDRVVINRKLGEGAFGTVYGGEADFDERGWVAVAVKTLKVGSNTEEKLDFLSEAEVMKRFDHKNIVKLLGVCTKSEPVYTVMEFMLYGDLKTYLLARRHLVSEKNAEESDEISSKKLTNMALDVARGLSYLAELKYVHRDIASRNCLINASRVVKIGDFGMTRPMYENDYYKFNRKGMLPVRWMAPESLGLGVFTPMSDVWSYGVFLYELITFGSFPFQGMSNNQVLEHVKSGNILNIPVGVKPQLEALIRSCWNLESKNRPQASEIVDFLANNPRLISPCLDCPLASVQMEHSDQLDMNLSERLRKCSMSLNSATGNATSGVSLRHRTPLERPEMPETTYSSGVNGAASLGEESGIALDIEQQNTSSAQLLDNGCVREPLLGENFRSPVPSSSVCLTKYVPLQRSGGNSVDLKKTPLSATSIL</sequence>
<keyword evidence="16" id="KW-0829">Tyrosine-protein kinase</keyword>
<evidence type="ECO:0000256" key="13">
    <source>
        <dbReference type="ARBA" id="ARBA00022989"/>
    </source>
</evidence>
<evidence type="ECO:0000313" key="29">
    <source>
        <dbReference type="EMBL" id="KAG8222593.1"/>
    </source>
</evidence>
<keyword evidence="17" id="KW-1015">Disulfide bond</keyword>
<dbReference type="SMART" id="SM00220">
    <property type="entry name" value="S_TKc"/>
    <property type="match status" value="1"/>
</dbReference>
<keyword evidence="30" id="KW-1185">Reference proteome</keyword>
<keyword evidence="19" id="KW-0325">Glycoprotein</keyword>
<dbReference type="Proteomes" id="UP000792457">
    <property type="component" value="Unassembled WGS sequence"/>
</dbReference>
<dbReference type="EC" id="2.7.10.1" evidence="3"/>
<dbReference type="PROSITE" id="PS00107">
    <property type="entry name" value="PROTEIN_KINASE_ATP"/>
    <property type="match status" value="1"/>
</dbReference>
<dbReference type="InterPro" id="IPR028082">
    <property type="entry name" value="Peripla_BP_I"/>
</dbReference>
<evidence type="ECO:0000313" key="30">
    <source>
        <dbReference type="Proteomes" id="UP000792457"/>
    </source>
</evidence>
<dbReference type="Gene3D" id="3.30.200.20">
    <property type="entry name" value="Phosphorylase Kinase, domain 1"/>
    <property type="match status" value="1"/>
</dbReference>
<protein>
    <recommendedName>
        <fullName evidence="24">Gamma-aminobutyric acid type B receptor subunit 2</fullName>
        <ecNumber evidence="3">2.7.10.1</ecNumber>
    </recommendedName>
</protein>
<dbReference type="GO" id="GO:0004714">
    <property type="term" value="F:transmembrane receptor protein tyrosine kinase activity"/>
    <property type="evidence" value="ECO:0007669"/>
    <property type="project" value="UniProtKB-EC"/>
</dbReference>
<evidence type="ECO:0000256" key="26">
    <source>
        <dbReference type="SAM" id="Phobius"/>
    </source>
</evidence>
<keyword evidence="18" id="KW-0675">Receptor</keyword>
<dbReference type="InterPro" id="IPR011009">
    <property type="entry name" value="Kinase-like_dom_sf"/>
</dbReference>
<evidence type="ECO:0000256" key="2">
    <source>
        <dbReference type="ARBA" id="ARBA00004651"/>
    </source>
</evidence>
<evidence type="ECO:0000256" key="14">
    <source>
        <dbReference type="ARBA" id="ARBA00023040"/>
    </source>
</evidence>
<keyword evidence="13 26" id="KW-1133">Transmembrane helix</keyword>
<evidence type="ECO:0000256" key="11">
    <source>
        <dbReference type="ARBA" id="ARBA00022777"/>
    </source>
</evidence>
<dbReference type="FunFam" id="3.30.200.20:FF:000593">
    <property type="entry name" value="Predicted protein"/>
    <property type="match status" value="1"/>
</dbReference>
<organism evidence="29 30">
    <name type="scientific">Ladona fulva</name>
    <name type="common">Scarce chaser dragonfly</name>
    <name type="synonym">Libellula fulva</name>
    <dbReference type="NCBI Taxonomy" id="123851"/>
    <lineage>
        <taxon>Eukaryota</taxon>
        <taxon>Metazoa</taxon>
        <taxon>Ecdysozoa</taxon>
        <taxon>Arthropoda</taxon>
        <taxon>Hexapoda</taxon>
        <taxon>Insecta</taxon>
        <taxon>Pterygota</taxon>
        <taxon>Palaeoptera</taxon>
        <taxon>Odonata</taxon>
        <taxon>Epiprocta</taxon>
        <taxon>Anisoptera</taxon>
        <taxon>Libelluloidea</taxon>
        <taxon>Libellulidae</taxon>
        <taxon>Ladona</taxon>
    </lineage>
</organism>
<dbReference type="InterPro" id="IPR050122">
    <property type="entry name" value="RTK"/>
</dbReference>
<keyword evidence="15 26" id="KW-0472">Membrane</keyword>
<dbReference type="GO" id="GO:0004930">
    <property type="term" value="F:G protein-coupled receptor activity"/>
    <property type="evidence" value="ECO:0007669"/>
    <property type="project" value="UniProtKB-KW"/>
</dbReference>
<evidence type="ECO:0000256" key="20">
    <source>
        <dbReference type="ARBA" id="ARBA00023224"/>
    </source>
</evidence>
<evidence type="ECO:0000256" key="1">
    <source>
        <dbReference type="ARBA" id="ARBA00004167"/>
    </source>
</evidence>
<accession>A0A8K0JUA6</accession>
<feature type="chain" id="PRO_5035463760" description="Gamma-aminobutyric acid type B receptor subunit 2" evidence="27">
    <location>
        <begin position="22"/>
        <end position="1328"/>
    </location>
</feature>
<dbReference type="SUPFAM" id="SSF56112">
    <property type="entry name" value="Protein kinase-like (PK-like)"/>
    <property type="match status" value="1"/>
</dbReference>
<name>A0A8K0JUA6_LADFU</name>
<keyword evidence="14" id="KW-0297">G-protein coupled receptor</keyword>
<dbReference type="CDD" id="cd06366">
    <property type="entry name" value="PBP1_GABAb_receptor"/>
    <property type="match status" value="1"/>
</dbReference>
<dbReference type="Gene3D" id="1.10.510.10">
    <property type="entry name" value="Transferase(Phosphotransferase) domain 1"/>
    <property type="match status" value="1"/>
</dbReference>
<evidence type="ECO:0000256" key="7">
    <source>
        <dbReference type="ARBA" id="ARBA00022692"/>
    </source>
</evidence>
<evidence type="ECO:0000256" key="18">
    <source>
        <dbReference type="ARBA" id="ARBA00023170"/>
    </source>
</evidence>
<dbReference type="EMBL" id="KZ308138">
    <property type="protein sequence ID" value="KAG8222593.1"/>
    <property type="molecule type" value="Genomic_DNA"/>
</dbReference>
<reference evidence="29" key="2">
    <citation type="submission" date="2017-10" db="EMBL/GenBank/DDBJ databases">
        <title>Ladona fulva Genome sequencing and assembly.</title>
        <authorList>
            <person name="Murali S."/>
            <person name="Richards S."/>
            <person name="Bandaranaike D."/>
            <person name="Bellair M."/>
            <person name="Blankenburg K."/>
            <person name="Chao H."/>
            <person name="Dinh H."/>
            <person name="Doddapaneni H."/>
            <person name="Dugan-Rocha S."/>
            <person name="Elkadiri S."/>
            <person name="Gnanaolivu R."/>
            <person name="Hernandez B."/>
            <person name="Skinner E."/>
            <person name="Javaid M."/>
            <person name="Lee S."/>
            <person name="Li M."/>
            <person name="Ming W."/>
            <person name="Munidasa M."/>
            <person name="Muniz J."/>
            <person name="Nguyen L."/>
            <person name="Hughes D."/>
            <person name="Osuji N."/>
            <person name="Pu L.-L."/>
            <person name="Puazo M."/>
            <person name="Qu C."/>
            <person name="Quiroz J."/>
            <person name="Raj R."/>
            <person name="Weissenberger G."/>
            <person name="Xin Y."/>
            <person name="Zou X."/>
            <person name="Han Y."/>
            <person name="Worley K."/>
            <person name="Muzny D."/>
            <person name="Gibbs R."/>
        </authorList>
    </citation>
    <scope>NUCLEOTIDE SEQUENCE</scope>
    <source>
        <strain evidence="29">Sampled in the wild</strain>
    </source>
</reference>
<comment type="catalytic activity">
    <reaction evidence="22">
        <text>L-tyrosyl-[protein] + ATP = O-phospho-L-tyrosyl-[protein] + ADP + H(+)</text>
        <dbReference type="Rhea" id="RHEA:10596"/>
        <dbReference type="Rhea" id="RHEA-COMP:10136"/>
        <dbReference type="Rhea" id="RHEA-COMP:20101"/>
        <dbReference type="ChEBI" id="CHEBI:15378"/>
        <dbReference type="ChEBI" id="CHEBI:30616"/>
        <dbReference type="ChEBI" id="CHEBI:46858"/>
        <dbReference type="ChEBI" id="CHEBI:61978"/>
        <dbReference type="ChEBI" id="CHEBI:456216"/>
        <dbReference type="EC" id="2.7.10.1"/>
    </reaction>
</comment>
<keyword evidence="6" id="KW-0808">Transferase</keyword>
<evidence type="ECO:0000256" key="21">
    <source>
        <dbReference type="ARBA" id="ARBA00023319"/>
    </source>
</evidence>
<dbReference type="PRINTS" id="PR00109">
    <property type="entry name" value="TYRKINASE"/>
</dbReference>
<evidence type="ECO:0000256" key="15">
    <source>
        <dbReference type="ARBA" id="ARBA00023136"/>
    </source>
</evidence>
<dbReference type="InterPro" id="IPR000719">
    <property type="entry name" value="Prot_kinase_dom"/>
</dbReference>
<proteinExistence type="predicted"/>
<dbReference type="CDD" id="cd00192">
    <property type="entry name" value="PTKc"/>
    <property type="match status" value="1"/>
</dbReference>